<name>A7F3Y7_SCLS1</name>
<evidence type="ECO:0000313" key="2">
    <source>
        <dbReference type="Proteomes" id="UP000001312"/>
    </source>
</evidence>
<sequence length="113" mass="12505">MLSSEDLSYPEIIFQKIKAIDLIVALASRHNLQTRKPRLFIRIHEVAPATICSTSSASYNMHENPVHYLHRQRTQTTGVLGEVQNTIADVKGKENAARTRSLAGLACRAGSGY</sequence>
<dbReference type="KEGG" id="ssl:SS1G_11983"/>
<dbReference type="InParanoid" id="A7F3Y7"/>
<dbReference type="Proteomes" id="UP000001312">
    <property type="component" value="Unassembled WGS sequence"/>
</dbReference>
<dbReference type="AlphaFoldDB" id="A7F3Y7"/>
<dbReference type="GeneID" id="5482935"/>
<dbReference type="EMBL" id="CH476640">
    <property type="protein sequence ID" value="EDN97458.1"/>
    <property type="molecule type" value="Genomic_DNA"/>
</dbReference>
<keyword evidence="2" id="KW-1185">Reference proteome</keyword>
<gene>
    <name evidence="1" type="ORF">SS1G_11983</name>
</gene>
<dbReference type="RefSeq" id="XP_001586954.1">
    <property type="nucleotide sequence ID" value="XM_001586904.1"/>
</dbReference>
<proteinExistence type="predicted"/>
<accession>A7F3Y7</accession>
<evidence type="ECO:0000313" key="1">
    <source>
        <dbReference type="EMBL" id="EDN97458.1"/>
    </source>
</evidence>
<reference evidence="2" key="1">
    <citation type="journal article" date="2011" name="PLoS Genet.">
        <title>Genomic analysis of the necrotrophic fungal pathogens Sclerotinia sclerotiorum and Botrytis cinerea.</title>
        <authorList>
            <person name="Amselem J."/>
            <person name="Cuomo C.A."/>
            <person name="van Kan J.A."/>
            <person name="Viaud M."/>
            <person name="Benito E.P."/>
            <person name="Couloux A."/>
            <person name="Coutinho P.M."/>
            <person name="de Vries R.P."/>
            <person name="Dyer P.S."/>
            <person name="Fillinger S."/>
            <person name="Fournier E."/>
            <person name="Gout L."/>
            <person name="Hahn M."/>
            <person name="Kohn L."/>
            <person name="Lapalu N."/>
            <person name="Plummer K.M."/>
            <person name="Pradier J.M."/>
            <person name="Quevillon E."/>
            <person name="Sharon A."/>
            <person name="Simon A."/>
            <person name="ten Have A."/>
            <person name="Tudzynski B."/>
            <person name="Tudzynski P."/>
            <person name="Wincker P."/>
            <person name="Andrew M."/>
            <person name="Anthouard V."/>
            <person name="Beever R.E."/>
            <person name="Beffa R."/>
            <person name="Benoit I."/>
            <person name="Bouzid O."/>
            <person name="Brault B."/>
            <person name="Chen Z."/>
            <person name="Choquer M."/>
            <person name="Collemare J."/>
            <person name="Cotton P."/>
            <person name="Danchin E.G."/>
            <person name="Da Silva C."/>
            <person name="Gautier A."/>
            <person name="Giraud C."/>
            <person name="Giraud T."/>
            <person name="Gonzalez C."/>
            <person name="Grossetete S."/>
            <person name="Guldener U."/>
            <person name="Henrissat B."/>
            <person name="Howlett B.J."/>
            <person name="Kodira C."/>
            <person name="Kretschmer M."/>
            <person name="Lappartient A."/>
            <person name="Leroch M."/>
            <person name="Levis C."/>
            <person name="Mauceli E."/>
            <person name="Neuveglise C."/>
            <person name="Oeser B."/>
            <person name="Pearson M."/>
            <person name="Poulain J."/>
            <person name="Poussereau N."/>
            <person name="Quesneville H."/>
            <person name="Rascle C."/>
            <person name="Schumacher J."/>
            <person name="Segurens B."/>
            <person name="Sexton A."/>
            <person name="Silva E."/>
            <person name="Sirven C."/>
            <person name="Soanes D.M."/>
            <person name="Talbot N.J."/>
            <person name="Templeton M."/>
            <person name="Yandava C."/>
            <person name="Yarden O."/>
            <person name="Zeng Q."/>
            <person name="Rollins J.A."/>
            <person name="Lebrun M.H."/>
            <person name="Dickman M."/>
        </authorList>
    </citation>
    <scope>NUCLEOTIDE SEQUENCE [LARGE SCALE GENOMIC DNA]</scope>
    <source>
        <strain evidence="2">ATCC 18683 / 1980 / Ss-1</strain>
    </source>
</reference>
<organism evidence="1 2">
    <name type="scientific">Sclerotinia sclerotiorum (strain ATCC 18683 / 1980 / Ss-1)</name>
    <name type="common">White mold</name>
    <name type="synonym">Whetzelinia sclerotiorum</name>
    <dbReference type="NCBI Taxonomy" id="665079"/>
    <lineage>
        <taxon>Eukaryota</taxon>
        <taxon>Fungi</taxon>
        <taxon>Dikarya</taxon>
        <taxon>Ascomycota</taxon>
        <taxon>Pezizomycotina</taxon>
        <taxon>Leotiomycetes</taxon>
        <taxon>Helotiales</taxon>
        <taxon>Sclerotiniaceae</taxon>
        <taxon>Sclerotinia</taxon>
    </lineage>
</organism>
<protein>
    <submittedName>
        <fullName evidence="1">Uncharacterized protein</fullName>
    </submittedName>
</protein>